<keyword evidence="1" id="KW-0812">Transmembrane</keyword>
<keyword evidence="3" id="KW-1185">Reference proteome</keyword>
<reference evidence="2 3" key="1">
    <citation type="journal article" date="2019" name="Environ. Microbiol.">
        <title>At the nexus of three kingdoms: the genome of the mycorrhizal fungus Gigaspora margarita provides insights into plant, endobacterial and fungal interactions.</title>
        <authorList>
            <person name="Venice F."/>
            <person name="Ghignone S."/>
            <person name="Salvioli di Fossalunga A."/>
            <person name="Amselem J."/>
            <person name="Novero M."/>
            <person name="Xianan X."/>
            <person name="Sedzielewska Toro K."/>
            <person name="Morin E."/>
            <person name="Lipzen A."/>
            <person name="Grigoriev I.V."/>
            <person name="Henrissat B."/>
            <person name="Martin F.M."/>
            <person name="Bonfante P."/>
        </authorList>
    </citation>
    <scope>NUCLEOTIDE SEQUENCE [LARGE SCALE GENOMIC DNA]</scope>
    <source>
        <strain evidence="2 3">BEG34</strain>
    </source>
</reference>
<dbReference type="AlphaFoldDB" id="A0A8H4B2N6"/>
<evidence type="ECO:0000313" key="3">
    <source>
        <dbReference type="Proteomes" id="UP000439903"/>
    </source>
</evidence>
<dbReference type="OrthoDB" id="2382048at2759"/>
<evidence type="ECO:0000313" key="2">
    <source>
        <dbReference type="EMBL" id="KAF0555085.1"/>
    </source>
</evidence>
<sequence length="159" mass="18683">MSILGFISGLFRKTFHIIALLTLAINRWLAFSAHLIMMFFIWNSLLVVIGCVNTVQMIIGFGFDLMKVASGRSSLPPSNGGEKRSALNEYWYNRRKGYQEMIDKLYVNYMERLHGVQQQQQQYWQWQQQQRYYYPQGNISEYDESALAHNYGAYDINTQ</sequence>
<gene>
    <name evidence="2" type="ORF">F8M41_018123</name>
</gene>
<feature type="transmembrane region" description="Helical" evidence="1">
    <location>
        <begin position="42"/>
        <end position="63"/>
    </location>
</feature>
<keyword evidence="1" id="KW-0472">Membrane</keyword>
<proteinExistence type="predicted"/>
<dbReference type="Proteomes" id="UP000439903">
    <property type="component" value="Unassembled WGS sequence"/>
</dbReference>
<keyword evidence="1" id="KW-1133">Transmembrane helix</keyword>
<accession>A0A8H4B2N6</accession>
<protein>
    <submittedName>
        <fullName evidence="2">Uncharacterized protein</fullName>
    </submittedName>
</protein>
<dbReference type="EMBL" id="WTPW01000044">
    <property type="protein sequence ID" value="KAF0555085.1"/>
    <property type="molecule type" value="Genomic_DNA"/>
</dbReference>
<comment type="caution">
    <text evidence="2">The sequence shown here is derived from an EMBL/GenBank/DDBJ whole genome shotgun (WGS) entry which is preliminary data.</text>
</comment>
<evidence type="ECO:0000256" key="1">
    <source>
        <dbReference type="SAM" id="Phobius"/>
    </source>
</evidence>
<organism evidence="2 3">
    <name type="scientific">Gigaspora margarita</name>
    <dbReference type="NCBI Taxonomy" id="4874"/>
    <lineage>
        <taxon>Eukaryota</taxon>
        <taxon>Fungi</taxon>
        <taxon>Fungi incertae sedis</taxon>
        <taxon>Mucoromycota</taxon>
        <taxon>Glomeromycotina</taxon>
        <taxon>Glomeromycetes</taxon>
        <taxon>Diversisporales</taxon>
        <taxon>Gigasporaceae</taxon>
        <taxon>Gigaspora</taxon>
    </lineage>
</organism>
<name>A0A8H4B2N6_GIGMA</name>